<dbReference type="RefSeq" id="WP_145245362.1">
    <property type="nucleotide sequence ID" value="NZ_CP036278.1"/>
</dbReference>
<keyword evidence="2" id="KW-1133">Transmembrane helix</keyword>
<evidence type="ECO:0000313" key="4">
    <source>
        <dbReference type="Proteomes" id="UP000315750"/>
    </source>
</evidence>
<keyword evidence="4" id="KW-1185">Reference proteome</keyword>
<feature type="region of interest" description="Disordered" evidence="1">
    <location>
        <begin position="122"/>
        <end position="144"/>
    </location>
</feature>
<keyword evidence="2" id="KW-0472">Membrane</keyword>
<organism evidence="3 4">
    <name type="scientific">Aeoliella mucimassa</name>
    <dbReference type="NCBI Taxonomy" id="2527972"/>
    <lineage>
        <taxon>Bacteria</taxon>
        <taxon>Pseudomonadati</taxon>
        <taxon>Planctomycetota</taxon>
        <taxon>Planctomycetia</taxon>
        <taxon>Pirellulales</taxon>
        <taxon>Lacipirellulaceae</taxon>
        <taxon>Aeoliella</taxon>
    </lineage>
</organism>
<evidence type="ECO:0000256" key="2">
    <source>
        <dbReference type="SAM" id="Phobius"/>
    </source>
</evidence>
<reference evidence="3 4" key="1">
    <citation type="submission" date="2019-02" db="EMBL/GenBank/DDBJ databases">
        <title>Deep-cultivation of Planctomycetes and their phenomic and genomic characterization uncovers novel biology.</title>
        <authorList>
            <person name="Wiegand S."/>
            <person name="Jogler M."/>
            <person name="Boedeker C."/>
            <person name="Pinto D."/>
            <person name="Vollmers J."/>
            <person name="Rivas-Marin E."/>
            <person name="Kohn T."/>
            <person name="Peeters S.H."/>
            <person name="Heuer A."/>
            <person name="Rast P."/>
            <person name="Oberbeckmann S."/>
            <person name="Bunk B."/>
            <person name="Jeske O."/>
            <person name="Meyerdierks A."/>
            <person name="Storesund J.E."/>
            <person name="Kallscheuer N."/>
            <person name="Luecker S."/>
            <person name="Lage O.M."/>
            <person name="Pohl T."/>
            <person name="Merkel B.J."/>
            <person name="Hornburger P."/>
            <person name="Mueller R.-W."/>
            <person name="Bruemmer F."/>
            <person name="Labrenz M."/>
            <person name="Spormann A.M."/>
            <person name="Op den Camp H."/>
            <person name="Overmann J."/>
            <person name="Amann R."/>
            <person name="Jetten M.S.M."/>
            <person name="Mascher T."/>
            <person name="Medema M.H."/>
            <person name="Devos D.P."/>
            <person name="Kaster A.-K."/>
            <person name="Ovreas L."/>
            <person name="Rohde M."/>
            <person name="Galperin M.Y."/>
            <person name="Jogler C."/>
        </authorList>
    </citation>
    <scope>NUCLEOTIDE SEQUENCE [LARGE SCALE GENOMIC DNA]</scope>
    <source>
        <strain evidence="3 4">Pan181</strain>
    </source>
</reference>
<feature type="transmembrane region" description="Helical" evidence="2">
    <location>
        <begin position="82"/>
        <end position="103"/>
    </location>
</feature>
<accession>A0A518AI20</accession>
<feature type="compositionally biased region" description="Polar residues" evidence="1">
    <location>
        <begin position="1"/>
        <end position="15"/>
    </location>
</feature>
<feature type="region of interest" description="Disordered" evidence="1">
    <location>
        <begin position="1"/>
        <end position="22"/>
    </location>
</feature>
<evidence type="ECO:0000313" key="3">
    <source>
        <dbReference type="EMBL" id="QDU54373.1"/>
    </source>
</evidence>
<dbReference type="Proteomes" id="UP000315750">
    <property type="component" value="Chromosome"/>
</dbReference>
<protein>
    <submittedName>
        <fullName evidence="3">Uncharacterized protein</fullName>
    </submittedName>
</protein>
<feature type="transmembrane region" description="Helical" evidence="2">
    <location>
        <begin position="39"/>
        <end position="62"/>
    </location>
</feature>
<dbReference type="KEGG" id="amuc:Pan181_05540"/>
<sequence>MNANRESPNPYQAPQSADEPAKPSLSLDEKRLIAKEQTIGFAVLTLICLAGCGVSISIAHWIHQPQANEAWNSVLRNVLDVASVIGGVLFGPAMVACGCQTLFRLGRWWHLSDQIRWQKKEEEEEGVASRRGSRGVNDPPAEPGAFKCTPGGRAHLFNKWKYGVAT</sequence>
<keyword evidence="2" id="KW-0812">Transmembrane</keyword>
<evidence type="ECO:0000256" key="1">
    <source>
        <dbReference type="SAM" id="MobiDB-lite"/>
    </source>
</evidence>
<dbReference type="EMBL" id="CP036278">
    <property type="protein sequence ID" value="QDU54373.1"/>
    <property type="molecule type" value="Genomic_DNA"/>
</dbReference>
<proteinExistence type="predicted"/>
<dbReference type="AlphaFoldDB" id="A0A518AI20"/>
<name>A0A518AI20_9BACT</name>
<gene>
    <name evidence="3" type="ORF">Pan181_05540</name>
</gene>